<dbReference type="PANTHER" id="PTHR43713">
    <property type="entry name" value="GLUTAMATE-1-SEMIALDEHYDE 2,1-AMINOMUTASE"/>
    <property type="match status" value="1"/>
</dbReference>
<dbReference type="PANTHER" id="PTHR43713:SF3">
    <property type="entry name" value="GLUTAMATE-1-SEMIALDEHYDE 2,1-AMINOMUTASE 1, CHLOROPLASTIC-RELATED"/>
    <property type="match status" value="1"/>
</dbReference>
<keyword evidence="9" id="KW-1185">Reference proteome</keyword>
<evidence type="ECO:0000256" key="5">
    <source>
        <dbReference type="ARBA" id="ARBA00023235"/>
    </source>
</evidence>
<dbReference type="FunFam" id="3.40.640.10:FF:000021">
    <property type="entry name" value="Glutamate-1-semialdehyde 2,1-aminomutase"/>
    <property type="match status" value="1"/>
</dbReference>
<gene>
    <name evidence="7" type="primary">hemL</name>
    <name evidence="8" type="ORF">HNQ09_002446</name>
</gene>
<dbReference type="EC" id="5.4.3.8" evidence="7"/>
<dbReference type="UniPathway" id="UPA00251">
    <property type="reaction ID" value="UER00317"/>
</dbReference>
<dbReference type="GO" id="GO:0008483">
    <property type="term" value="F:transaminase activity"/>
    <property type="evidence" value="ECO:0007669"/>
    <property type="project" value="InterPro"/>
</dbReference>
<dbReference type="RefSeq" id="WP_184029590.1">
    <property type="nucleotide sequence ID" value="NZ_JACHFN010000008.1"/>
</dbReference>
<dbReference type="Gene3D" id="3.90.1150.10">
    <property type="entry name" value="Aspartate Aminotransferase, domain 1"/>
    <property type="match status" value="1"/>
</dbReference>
<dbReference type="InterPro" id="IPR004639">
    <property type="entry name" value="4pyrrol_synth_GluAld_NH2Trfase"/>
</dbReference>
<comment type="subunit">
    <text evidence="7">Homodimer.</text>
</comment>
<evidence type="ECO:0000256" key="3">
    <source>
        <dbReference type="ARBA" id="ARBA00008981"/>
    </source>
</evidence>
<comment type="subcellular location">
    <subcellularLocation>
        <location evidence="7">Cytoplasm</location>
    </subcellularLocation>
</comment>
<keyword evidence="4 7" id="KW-0663">Pyridoxal phosphate</keyword>
<dbReference type="PROSITE" id="PS00600">
    <property type="entry name" value="AA_TRANSFER_CLASS_3"/>
    <property type="match status" value="1"/>
</dbReference>
<dbReference type="InterPro" id="IPR005814">
    <property type="entry name" value="Aminotrans_3"/>
</dbReference>
<accession>A0A7W8GGF4</accession>
<dbReference type="InterPro" id="IPR015421">
    <property type="entry name" value="PyrdxlP-dep_Trfase_major"/>
</dbReference>
<dbReference type="Proteomes" id="UP000525389">
    <property type="component" value="Unassembled WGS sequence"/>
</dbReference>
<dbReference type="SUPFAM" id="SSF53383">
    <property type="entry name" value="PLP-dependent transferases"/>
    <property type="match status" value="1"/>
</dbReference>
<dbReference type="GO" id="GO:0042286">
    <property type="term" value="F:glutamate-1-semialdehyde 2,1-aminomutase activity"/>
    <property type="evidence" value="ECO:0007669"/>
    <property type="project" value="UniProtKB-UniRule"/>
</dbReference>
<name>A0A7W8GGF4_9DEIO</name>
<organism evidence="8 9">
    <name type="scientific">Deinococcus budaensis</name>
    <dbReference type="NCBI Taxonomy" id="1665626"/>
    <lineage>
        <taxon>Bacteria</taxon>
        <taxon>Thermotogati</taxon>
        <taxon>Deinococcota</taxon>
        <taxon>Deinococci</taxon>
        <taxon>Deinococcales</taxon>
        <taxon>Deinococcaceae</taxon>
        <taxon>Deinococcus</taxon>
    </lineage>
</organism>
<comment type="cofactor">
    <cofactor evidence="1 7">
        <name>pyridoxal 5'-phosphate</name>
        <dbReference type="ChEBI" id="CHEBI:597326"/>
    </cofactor>
</comment>
<evidence type="ECO:0000313" key="8">
    <source>
        <dbReference type="EMBL" id="MBB5235003.1"/>
    </source>
</evidence>
<sequence>MTTDTLSPAPTTAQSEALFARARAVTPGGVNSPVRAFRSVGGSPRFIREAHGAYLTDADGTRLLDYIGSWGPMILGHDHPAVREAVTSALAGGTSFGAPGEREVRLAEAVTRITGVDRVRFVNSGTEATMSALRLARGATGRKYILKFRGNYHGHADGLLVEAGSGLMTNAGGALGQAAPSSAGVPEEYARLTLVSEYNDPAALDALMQERGVDIAAVIFEPVVGNAGVLIPTPEFLAALHRVREHGALLIADEVMTGFRLSLRGATGLLGLRPDLICWGKIIGGGLPVGAYGGRADVMDHVSPQGPVYQAGTLSGNPLAMAAGLATLEVLEGDPGLYGRLDTYTAQLADGLRAAAREAGVPLSVNRIGSMLTAFHQEAPDGAIRSYADAARSDTAAFAAWFQQMLARGIYWAPSQFESIFVGAAHGDAELEQTLAAARAAYAGLGGQA</sequence>
<keyword evidence="7" id="KW-0963">Cytoplasm</keyword>
<comment type="catalytic activity">
    <reaction evidence="7">
        <text>(S)-4-amino-5-oxopentanoate = 5-aminolevulinate</text>
        <dbReference type="Rhea" id="RHEA:14265"/>
        <dbReference type="ChEBI" id="CHEBI:57501"/>
        <dbReference type="ChEBI" id="CHEBI:356416"/>
        <dbReference type="EC" id="5.4.3.8"/>
    </reaction>
</comment>
<dbReference type="Pfam" id="PF00202">
    <property type="entry name" value="Aminotran_3"/>
    <property type="match status" value="1"/>
</dbReference>
<evidence type="ECO:0000256" key="4">
    <source>
        <dbReference type="ARBA" id="ARBA00022898"/>
    </source>
</evidence>
<dbReference type="InterPro" id="IPR049704">
    <property type="entry name" value="Aminotrans_3_PPA_site"/>
</dbReference>
<dbReference type="NCBIfam" id="TIGR00713">
    <property type="entry name" value="hemL"/>
    <property type="match status" value="1"/>
</dbReference>
<dbReference type="Gene3D" id="3.40.640.10">
    <property type="entry name" value="Type I PLP-dependent aspartate aminotransferase-like (Major domain)"/>
    <property type="match status" value="1"/>
</dbReference>
<evidence type="ECO:0000256" key="1">
    <source>
        <dbReference type="ARBA" id="ARBA00001933"/>
    </source>
</evidence>
<dbReference type="GO" id="GO:0006782">
    <property type="term" value="P:protoporphyrinogen IX biosynthetic process"/>
    <property type="evidence" value="ECO:0007669"/>
    <property type="project" value="UniProtKB-UniRule"/>
</dbReference>
<comment type="caution">
    <text evidence="8">The sequence shown here is derived from an EMBL/GenBank/DDBJ whole genome shotgun (WGS) entry which is preliminary data.</text>
</comment>
<keyword evidence="5 7" id="KW-0413">Isomerase</keyword>
<protein>
    <recommendedName>
        <fullName evidence="7">Glutamate-1-semialdehyde 2,1-aminomutase</fullName>
        <shortName evidence="7">GSA</shortName>
        <ecNumber evidence="7">5.4.3.8</ecNumber>
    </recommendedName>
    <alternativeName>
        <fullName evidence="7">Glutamate-1-semialdehyde aminotransferase</fullName>
        <shortName evidence="7">GSA-AT</shortName>
    </alternativeName>
</protein>
<dbReference type="InterPro" id="IPR015422">
    <property type="entry name" value="PyrdxlP-dep_Trfase_small"/>
</dbReference>
<comment type="pathway">
    <text evidence="2">Porphyrin-containing compound metabolism; protoporphyrin-IX biosynthesis; 5-aminolevulinate from L-glutamyl-tRNA(Glu): step 2/2.</text>
</comment>
<comment type="similarity">
    <text evidence="3 7">Belongs to the class-III pyridoxal-phosphate-dependent aminotransferase family. HemL subfamily.</text>
</comment>
<evidence type="ECO:0000313" key="9">
    <source>
        <dbReference type="Proteomes" id="UP000525389"/>
    </source>
</evidence>
<dbReference type="GO" id="GO:0005737">
    <property type="term" value="C:cytoplasm"/>
    <property type="evidence" value="ECO:0007669"/>
    <property type="project" value="UniProtKB-SubCell"/>
</dbReference>
<dbReference type="AlphaFoldDB" id="A0A7W8GGF4"/>
<dbReference type="HAMAP" id="MF_00375">
    <property type="entry name" value="HemL_aminotrans_3"/>
    <property type="match status" value="1"/>
</dbReference>
<feature type="modified residue" description="N6-(pyridoxal phosphate)lysine" evidence="7">
    <location>
        <position position="281"/>
    </location>
</feature>
<dbReference type="InterPro" id="IPR015424">
    <property type="entry name" value="PyrdxlP-dep_Trfase"/>
</dbReference>
<dbReference type="CDD" id="cd00610">
    <property type="entry name" value="OAT_like"/>
    <property type="match status" value="1"/>
</dbReference>
<evidence type="ECO:0000256" key="7">
    <source>
        <dbReference type="HAMAP-Rule" id="MF_00375"/>
    </source>
</evidence>
<dbReference type="EMBL" id="JACHFN010000008">
    <property type="protein sequence ID" value="MBB5235003.1"/>
    <property type="molecule type" value="Genomic_DNA"/>
</dbReference>
<dbReference type="NCBIfam" id="NF000818">
    <property type="entry name" value="PRK00062.1"/>
    <property type="match status" value="1"/>
</dbReference>
<reference evidence="8 9" key="1">
    <citation type="submission" date="2020-08" db="EMBL/GenBank/DDBJ databases">
        <title>Genomic Encyclopedia of Type Strains, Phase IV (KMG-IV): sequencing the most valuable type-strain genomes for metagenomic binning, comparative biology and taxonomic classification.</title>
        <authorList>
            <person name="Goeker M."/>
        </authorList>
    </citation>
    <scope>NUCLEOTIDE SEQUENCE [LARGE SCALE GENOMIC DNA]</scope>
    <source>
        <strain evidence="8 9">DSM 101791</strain>
    </source>
</reference>
<dbReference type="GO" id="GO:0030170">
    <property type="term" value="F:pyridoxal phosphate binding"/>
    <property type="evidence" value="ECO:0007669"/>
    <property type="project" value="InterPro"/>
</dbReference>
<evidence type="ECO:0000256" key="2">
    <source>
        <dbReference type="ARBA" id="ARBA00004819"/>
    </source>
</evidence>
<keyword evidence="6 7" id="KW-0627">Porphyrin biosynthesis</keyword>
<proteinExistence type="inferred from homology"/>
<evidence type="ECO:0000256" key="6">
    <source>
        <dbReference type="ARBA" id="ARBA00023244"/>
    </source>
</evidence>